<gene>
    <name evidence="2" type="ORF">A7D00_4627</name>
</gene>
<dbReference type="SUPFAM" id="SSF56112">
    <property type="entry name" value="Protein kinase-like (PK-like)"/>
    <property type="match status" value="1"/>
</dbReference>
<proteinExistence type="predicted"/>
<feature type="compositionally biased region" description="Low complexity" evidence="1">
    <location>
        <begin position="294"/>
        <end position="305"/>
    </location>
</feature>
<evidence type="ECO:0008006" key="4">
    <source>
        <dbReference type="Google" id="ProtNLM"/>
    </source>
</evidence>
<evidence type="ECO:0000256" key="1">
    <source>
        <dbReference type="SAM" id="MobiDB-lite"/>
    </source>
</evidence>
<evidence type="ECO:0000313" key="3">
    <source>
        <dbReference type="Proteomes" id="UP000243519"/>
    </source>
</evidence>
<sequence>MSFDFDSYFKKLDPLNSWTIKRLTGGLVNLTVRATKDKYAGGENEAAGQPSSFEGHQSLILKYAPPFVASVGEAAPFDQIRQNVEKNALALFSAPDGPLLSMLTETSVRAEKLSHVIEEDFERQEEWDGERCFSVGDLWPGGILIENLSLQTFRDTHGSELPKLPKLGVIDFEFSGPGRGVNGDMAQLLAHLHLYYIAWGYCGDRFKSFQAGVLSFIEGLCSSYATYSRSLGAPWQLHTADSSTPVSLQKPFQASLPPSASSHAAQIFRSSLLLHGREMVNNAVENDWSKYSTDTRSGVTTTTDKTANDNSSGLTERMVNTGIRCLRLAGNNIESFVEADNWEQVCSSSESSIIARLFVVVSSPLA</sequence>
<dbReference type="OrthoDB" id="25129at2759"/>
<accession>A0A178FGD0</accession>
<protein>
    <recommendedName>
        <fullName evidence="4">Aminoglycoside phosphotransferase domain-containing protein</fullName>
    </recommendedName>
</protein>
<reference evidence="2 3" key="1">
    <citation type="submission" date="2016-05" db="EMBL/GenBank/DDBJ databases">
        <title>Genome sequencing of Trichophyton violaceum CMCC(F)T3l isolated from hair.</title>
        <authorList>
            <person name="Zhan P."/>
            <person name="Tao Y."/>
            <person name="Liu W."/>
        </authorList>
    </citation>
    <scope>NUCLEOTIDE SEQUENCE [LARGE SCALE GENOMIC DNA]</scope>
    <source>
        <strain evidence="3">CMCC(F)T3l</strain>
    </source>
</reference>
<keyword evidence="3" id="KW-1185">Reference proteome</keyword>
<dbReference type="EMBL" id="LHPN01000007">
    <property type="protein sequence ID" value="OAL70965.1"/>
    <property type="molecule type" value="Genomic_DNA"/>
</dbReference>
<dbReference type="InterPro" id="IPR011009">
    <property type="entry name" value="Kinase-like_dom_sf"/>
</dbReference>
<dbReference type="Proteomes" id="UP000243519">
    <property type="component" value="Unassembled WGS sequence"/>
</dbReference>
<organism evidence="2 3">
    <name type="scientific">Trichophyton violaceum</name>
    <dbReference type="NCBI Taxonomy" id="34388"/>
    <lineage>
        <taxon>Eukaryota</taxon>
        <taxon>Fungi</taxon>
        <taxon>Dikarya</taxon>
        <taxon>Ascomycota</taxon>
        <taxon>Pezizomycotina</taxon>
        <taxon>Eurotiomycetes</taxon>
        <taxon>Eurotiomycetidae</taxon>
        <taxon>Onygenales</taxon>
        <taxon>Arthrodermataceae</taxon>
        <taxon>Trichophyton</taxon>
    </lineage>
</organism>
<name>A0A178FGD0_TRIVO</name>
<dbReference type="AlphaFoldDB" id="A0A178FGD0"/>
<feature type="region of interest" description="Disordered" evidence="1">
    <location>
        <begin position="294"/>
        <end position="313"/>
    </location>
</feature>
<comment type="caution">
    <text evidence="2">The sequence shown here is derived from an EMBL/GenBank/DDBJ whole genome shotgun (WGS) entry which is preliminary data.</text>
</comment>
<evidence type="ECO:0000313" key="2">
    <source>
        <dbReference type="EMBL" id="OAL70965.1"/>
    </source>
</evidence>
<dbReference type="Gene3D" id="3.30.200.20">
    <property type="entry name" value="Phosphorylase Kinase, domain 1"/>
    <property type="match status" value="1"/>
</dbReference>